<dbReference type="RefSeq" id="WP_376885999.1">
    <property type="nucleotide sequence ID" value="NZ_JBHUHR010000027.1"/>
</dbReference>
<keyword evidence="4" id="KW-1185">Reference proteome</keyword>
<dbReference type="PROSITE" id="PS51257">
    <property type="entry name" value="PROKAR_LIPOPROTEIN"/>
    <property type="match status" value="1"/>
</dbReference>
<dbReference type="EMBL" id="JBHUHR010000027">
    <property type="protein sequence ID" value="MFD2035204.1"/>
    <property type="molecule type" value="Genomic_DNA"/>
</dbReference>
<evidence type="ECO:0000256" key="1">
    <source>
        <dbReference type="ARBA" id="ARBA00006865"/>
    </source>
</evidence>
<reference evidence="4" key="1">
    <citation type="journal article" date="2019" name="Int. J. Syst. Evol. Microbiol.">
        <title>The Global Catalogue of Microorganisms (GCM) 10K type strain sequencing project: providing services to taxonomists for standard genome sequencing and annotation.</title>
        <authorList>
            <consortium name="The Broad Institute Genomics Platform"/>
            <consortium name="The Broad Institute Genome Sequencing Center for Infectious Disease"/>
            <person name="Wu L."/>
            <person name="Ma J."/>
        </authorList>
    </citation>
    <scope>NUCLEOTIDE SEQUENCE [LARGE SCALE GENOMIC DNA]</scope>
    <source>
        <strain evidence="4">CGMCC 1.15180</strain>
    </source>
</reference>
<accession>A0ABW4VLZ1</accession>
<gene>
    <name evidence="3" type="ORF">ACFSKL_10400</name>
</gene>
<dbReference type="Gene3D" id="2.60.120.200">
    <property type="match status" value="1"/>
</dbReference>
<organism evidence="3 4">
    <name type="scientific">Belliella marina</name>
    <dbReference type="NCBI Taxonomy" id="1644146"/>
    <lineage>
        <taxon>Bacteria</taxon>
        <taxon>Pseudomonadati</taxon>
        <taxon>Bacteroidota</taxon>
        <taxon>Cytophagia</taxon>
        <taxon>Cytophagales</taxon>
        <taxon>Cyclobacteriaceae</taxon>
        <taxon>Belliella</taxon>
    </lineage>
</organism>
<evidence type="ECO:0000313" key="4">
    <source>
        <dbReference type="Proteomes" id="UP001597361"/>
    </source>
</evidence>
<dbReference type="InterPro" id="IPR000757">
    <property type="entry name" value="Beta-glucanase-like"/>
</dbReference>
<comment type="caution">
    <text evidence="3">The sequence shown here is derived from an EMBL/GenBank/DDBJ whole genome shotgun (WGS) entry which is preliminary data.</text>
</comment>
<comment type="similarity">
    <text evidence="1">Belongs to the glycosyl hydrolase 16 family.</text>
</comment>
<dbReference type="PANTHER" id="PTHR10963:SF55">
    <property type="entry name" value="GLYCOSIDE HYDROLASE FAMILY 16 PROTEIN"/>
    <property type="match status" value="1"/>
</dbReference>
<protein>
    <submittedName>
        <fullName evidence="3">Family 16 glycosylhydrolase</fullName>
    </submittedName>
</protein>
<dbReference type="SUPFAM" id="SSF49899">
    <property type="entry name" value="Concanavalin A-like lectins/glucanases"/>
    <property type="match status" value="1"/>
</dbReference>
<dbReference type="Pfam" id="PF00722">
    <property type="entry name" value="Glyco_hydro_16"/>
    <property type="match status" value="1"/>
</dbReference>
<proteinExistence type="inferred from homology"/>
<dbReference type="InterPro" id="IPR050546">
    <property type="entry name" value="Glycosyl_Hydrlase_16"/>
</dbReference>
<name>A0ABW4VLZ1_9BACT</name>
<dbReference type="Proteomes" id="UP001597361">
    <property type="component" value="Unassembled WGS sequence"/>
</dbReference>
<sequence>MNLSTKYDDIIVLGFLSVLFLYSCDTKIEKTSKNTSPYPGYELVWQDEFDTEGKPNPDDWSFESGFVRNHELQWYQQDNANIKDGVLVIEGRRDSIPNPNYDPQSKDWKKSREYGLYSSSSINTAGKQTFQYGIIEVKAKIDTAMGMWPAIWTLGVDKGWPANGEVDIMEYYRVKGEGTILANAAWAHESKRAAWDEAKIPFRDFLEKDAHWPEKFHTWVMEWTPENIRLSLDGELLNEIDLSLTLNPDGFNPFHQPHYILLNLAIGGNGGDPTETAFPKTYEVDYVRVYQQVDSE</sequence>
<dbReference type="InterPro" id="IPR013320">
    <property type="entry name" value="ConA-like_dom_sf"/>
</dbReference>
<dbReference type="PANTHER" id="PTHR10963">
    <property type="entry name" value="GLYCOSYL HYDROLASE-RELATED"/>
    <property type="match status" value="1"/>
</dbReference>
<evidence type="ECO:0000259" key="2">
    <source>
        <dbReference type="PROSITE" id="PS51762"/>
    </source>
</evidence>
<feature type="domain" description="GH16" evidence="2">
    <location>
        <begin position="31"/>
        <end position="295"/>
    </location>
</feature>
<dbReference type="CDD" id="cd08023">
    <property type="entry name" value="GH16_laminarinase_like"/>
    <property type="match status" value="1"/>
</dbReference>
<evidence type="ECO:0000313" key="3">
    <source>
        <dbReference type="EMBL" id="MFD2035204.1"/>
    </source>
</evidence>
<dbReference type="PROSITE" id="PS51762">
    <property type="entry name" value="GH16_2"/>
    <property type="match status" value="1"/>
</dbReference>